<evidence type="ECO:0000313" key="1">
    <source>
        <dbReference type="EMBL" id="KAJ7778292.1"/>
    </source>
</evidence>
<accession>A0AAD7K6R2</accession>
<reference evidence="1" key="1">
    <citation type="submission" date="2023-03" db="EMBL/GenBank/DDBJ databases">
        <title>Massive genome expansion in bonnet fungi (Mycena s.s.) driven by repeated elements and novel gene families across ecological guilds.</title>
        <authorList>
            <consortium name="Lawrence Berkeley National Laboratory"/>
            <person name="Harder C.B."/>
            <person name="Miyauchi S."/>
            <person name="Viragh M."/>
            <person name="Kuo A."/>
            <person name="Thoen E."/>
            <person name="Andreopoulos B."/>
            <person name="Lu D."/>
            <person name="Skrede I."/>
            <person name="Drula E."/>
            <person name="Henrissat B."/>
            <person name="Morin E."/>
            <person name="Kohler A."/>
            <person name="Barry K."/>
            <person name="LaButti K."/>
            <person name="Morin E."/>
            <person name="Salamov A."/>
            <person name="Lipzen A."/>
            <person name="Mereny Z."/>
            <person name="Hegedus B."/>
            <person name="Baldrian P."/>
            <person name="Stursova M."/>
            <person name="Weitz H."/>
            <person name="Taylor A."/>
            <person name="Grigoriev I.V."/>
            <person name="Nagy L.G."/>
            <person name="Martin F."/>
            <person name="Kauserud H."/>
        </authorList>
    </citation>
    <scope>NUCLEOTIDE SEQUENCE</scope>
    <source>
        <strain evidence="1">CBHHK182m</strain>
    </source>
</reference>
<evidence type="ECO:0000313" key="2">
    <source>
        <dbReference type="Proteomes" id="UP001215598"/>
    </source>
</evidence>
<dbReference type="SUPFAM" id="SSF52047">
    <property type="entry name" value="RNI-like"/>
    <property type="match status" value="1"/>
</dbReference>
<proteinExistence type="predicted"/>
<gene>
    <name evidence="1" type="ORF">B0H16DRAFT_882954</name>
</gene>
<name>A0AAD7K6R2_9AGAR</name>
<comment type="caution">
    <text evidence="1">The sequence shown here is derived from an EMBL/GenBank/DDBJ whole genome shotgun (WGS) entry which is preliminary data.</text>
</comment>
<keyword evidence="2" id="KW-1185">Reference proteome</keyword>
<organism evidence="1 2">
    <name type="scientific">Mycena metata</name>
    <dbReference type="NCBI Taxonomy" id="1033252"/>
    <lineage>
        <taxon>Eukaryota</taxon>
        <taxon>Fungi</taxon>
        <taxon>Dikarya</taxon>
        <taxon>Basidiomycota</taxon>
        <taxon>Agaricomycotina</taxon>
        <taxon>Agaricomycetes</taxon>
        <taxon>Agaricomycetidae</taxon>
        <taxon>Agaricales</taxon>
        <taxon>Marasmiineae</taxon>
        <taxon>Mycenaceae</taxon>
        <taxon>Mycena</taxon>
    </lineage>
</organism>
<protein>
    <recommendedName>
        <fullName evidence="3">F-box domain-containing protein</fullName>
    </recommendedName>
</protein>
<evidence type="ECO:0008006" key="3">
    <source>
        <dbReference type="Google" id="ProtNLM"/>
    </source>
</evidence>
<dbReference type="EMBL" id="JARKIB010000007">
    <property type="protein sequence ID" value="KAJ7778292.1"/>
    <property type="molecule type" value="Genomic_DNA"/>
</dbReference>
<dbReference type="AlphaFoldDB" id="A0AAD7K6R2"/>
<sequence length="436" mass="49122">MSDEVPALVLPTEILAYIFTICLPPPPDPHPFRRFNVVNTPSAFRPSEAPLLVAGVCRRWRNVALSTPHLWVCGCLDFHNKRDAEGVVSSWLSRSLPYPLSFTLKDHVGLPQVLKETIPHCERWTAVEILISHRDPFAFNEVRGRLLCLTKLSLYLDSSDTFDSFAEAPLLQQVHITGGINLDTVSILLPWHQLTTLTCELFDDVECLEILRQCAALVDCSLISYDATRSGETILSHPPILLRRLRSLKLEGEGNLDVIRLLELPSLRVLRLEVNNDVEILARFMDRPHFQLESLCLSMVEPQQLLLCLPFLTSLVTLEVRTYEEFLTEELLLRLTHDPAVLPNLRTLDIDVGLQYPHGPAINSLREMILSRCLGSGSGAARNVCLETFRLVFRADDEEEEDGDPHGLMALTAELGPILEPRMVDFKISAGSDRWV</sequence>
<dbReference type="Gene3D" id="1.20.1280.50">
    <property type="match status" value="1"/>
</dbReference>
<dbReference type="Proteomes" id="UP001215598">
    <property type="component" value="Unassembled WGS sequence"/>
</dbReference>